<dbReference type="SMART" id="SM00249">
    <property type="entry name" value="PHD"/>
    <property type="match status" value="2"/>
</dbReference>
<gene>
    <name evidence="7" type="ORF">ILEXP_LOCUS1105</name>
</gene>
<dbReference type="InterPro" id="IPR013083">
    <property type="entry name" value="Znf_RING/FYVE/PHD"/>
</dbReference>
<sequence>MENNFHGLPPHKRFKLMYQEGGKHQEKQDNVTSSLCLPVKKRKASLDPPLLPPNSTAATYCLPAKKRVWALQPNLIPNESISPFDLNVEYNPFFYEESETAPQEPKNVPIWNKIGEIRVNEHSNEADRVDDEEGDDDGIVCAICQSTDGDPSDPIVFCDGCDLMVHTTCYGHPLIEGVPEGDWFCTQCLASQSPKSKDFSCSLCPVAGGALKPTNDGQWAHIVCALFVPEVFFSDPEGREGIDFTKVHPWRWEQSCYVCDSASGCVLDCSEPKCPLSFHITCGLRENLCIEYTEGRNKGAIVAGFCKSHTDLWKKQQQTGKFKIVARDKHKK</sequence>
<dbReference type="Pfam" id="PF00628">
    <property type="entry name" value="PHD"/>
    <property type="match status" value="1"/>
</dbReference>
<dbReference type="InterPro" id="IPR019787">
    <property type="entry name" value="Znf_PHD-finger"/>
</dbReference>
<evidence type="ECO:0000313" key="7">
    <source>
        <dbReference type="EMBL" id="CAK9134174.1"/>
    </source>
</evidence>
<keyword evidence="1" id="KW-0479">Metal-binding</keyword>
<dbReference type="PANTHER" id="PTHR13793">
    <property type="entry name" value="PHD FINGER PROTEINS"/>
    <property type="match status" value="1"/>
</dbReference>
<name>A0ABC8QNB0_9AQUA</name>
<evidence type="ECO:0000256" key="1">
    <source>
        <dbReference type="ARBA" id="ARBA00022723"/>
    </source>
</evidence>
<dbReference type="InterPro" id="IPR011011">
    <property type="entry name" value="Znf_FYVE_PHD"/>
</dbReference>
<dbReference type="InterPro" id="IPR050701">
    <property type="entry name" value="Histone_Mod_Regulator"/>
</dbReference>
<reference evidence="7 8" key="1">
    <citation type="submission" date="2024-02" db="EMBL/GenBank/DDBJ databases">
        <authorList>
            <person name="Vignale AGUSTIN F."/>
            <person name="Sosa J E."/>
            <person name="Modenutti C."/>
        </authorList>
    </citation>
    <scope>NUCLEOTIDE SEQUENCE [LARGE SCALE GENOMIC DNA]</scope>
</reference>
<dbReference type="SUPFAM" id="SSF57903">
    <property type="entry name" value="FYVE/PHD zinc finger"/>
    <property type="match status" value="1"/>
</dbReference>
<dbReference type="InterPro" id="IPR034732">
    <property type="entry name" value="EPHD"/>
</dbReference>
<dbReference type="GO" id="GO:0005634">
    <property type="term" value="C:nucleus"/>
    <property type="evidence" value="ECO:0007669"/>
    <property type="project" value="UniProtKB-ARBA"/>
</dbReference>
<dbReference type="PANTHER" id="PTHR13793:SF148">
    <property type="entry name" value="RING_FYVE_PHD ZINC FINGER SUPERFAMILY PROTEIN"/>
    <property type="match status" value="1"/>
</dbReference>
<dbReference type="CDD" id="cd15492">
    <property type="entry name" value="PHD_BRPF_JADE_like"/>
    <property type="match status" value="1"/>
</dbReference>
<keyword evidence="3" id="KW-0862">Zinc</keyword>
<feature type="domain" description="PHD-type" evidence="5">
    <location>
        <begin position="138"/>
        <end position="191"/>
    </location>
</feature>
<dbReference type="CDD" id="cd15571">
    <property type="entry name" value="ePHD"/>
    <property type="match status" value="1"/>
</dbReference>
<evidence type="ECO:0000256" key="2">
    <source>
        <dbReference type="ARBA" id="ARBA00022771"/>
    </source>
</evidence>
<evidence type="ECO:0000256" key="4">
    <source>
        <dbReference type="PROSITE-ProRule" id="PRU00146"/>
    </source>
</evidence>
<dbReference type="InterPro" id="IPR001965">
    <property type="entry name" value="Znf_PHD"/>
</dbReference>
<feature type="domain" description="PHD-type" evidence="6">
    <location>
        <begin position="198"/>
        <end position="310"/>
    </location>
</feature>
<evidence type="ECO:0000259" key="6">
    <source>
        <dbReference type="PROSITE" id="PS51805"/>
    </source>
</evidence>
<dbReference type="PROSITE" id="PS50016">
    <property type="entry name" value="ZF_PHD_2"/>
    <property type="match status" value="1"/>
</dbReference>
<keyword evidence="2 4" id="KW-0863">Zinc-finger</keyword>
<dbReference type="Gene3D" id="3.30.40.10">
    <property type="entry name" value="Zinc/RING finger domain, C3HC4 (zinc finger)"/>
    <property type="match status" value="2"/>
</dbReference>
<dbReference type="EMBL" id="CAUOFW020000336">
    <property type="protein sequence ID" value="CAK9134174.1"/>
    <property type="molecule type" value="Genomic_DNA"/>
</dbReference>
<dbReference type="Pfam" id="PF13832">
    <property type="entry name" value="zf-HC5HC2H_2"/>
    <property type="match status" value="1"/>
</dbReference>
<evidence type="ECO:0000313" key="8">
    <source>
        <dbReference type="Proteomes" id="UP001642360"/>
    </source>
</evidence>
<dbReference type="GO" id="GO:0008270">
    <property type="term" value="F:zinc ion binding"/>
    <property type="evidence" value="ECO:0007669"/>
    <property type="project" value="UniProtKB-KW"/>
</dbReference>
<dbReference type="PROSITE" id="PS51805">
    <property type="entry name" value="EPHD"/>
    <property type="match status" value="1"/>
</dbReference>
<comment type="caution">
    <text evidence="7">The sequence shown here is derived from an EMBL/GenBank/DDBJ whole genome shotgun (WGS) entry which is preliminary data.</text>
</comment>
<protein>
    <recommendedName>
        <fullName evidence="9">Protein Jade-1</fullName>
    </recommendedName>
</protein>
<accession>A0ABC8QNB0</accession>
<evidence type="ECO:0000259" key="5">
    <source>
        <dbReference type="PROSITE" id="PS50016"/>
    </source>
</evidence>
<organism evidence="7 8">
    <name type="scientific">Ilex paraguariensis</name>
    <name type="common">yerba mate</name>
    <dbReference type="NCBI Taxonomy" id="185542"/>
    <lineage>
        <taxon>Eukaryota</taxon>
        <taxon>Viridiplantae</taxon>
        <taxon>Streptophyta</taxon>
        <taxon>Embryophyta</taxon>
        <taxon>Tracheophyta</taxon>
        <taxon>Spermatophyta</taxon>
        <taxon>Magnoliopsida</taxon>
        <taxon>eudicotyledons</taxon>
        <taxon>Gunneridae</taxon>
        <taxon>Pentapetalae</taxon>
        <taxon>asterids</taxon>
        <taxon>campanulids</taxon>
        <taxon>Aquifoliales</taxon>
        <taxon>Aquifoliaceae</taxon>
        <taxon>Ilex</taxon>
    </lineage>
</organism>
<dbReference type="AlphaFoldDB" id="A0ABC8QNB0"/>
<dbReference type="Proteomes" id="UP001642360">
    <property type="component" value="Unassembled WGS sequence"/>
</dbReference>
<evidence type="ECO:0008006" key="9">
    <source>
        <dbReference type="Google" id="ProtNLM"/>
    </source>
</evidence>
<evidence type="ECO:0000256" key="3">
    <source>
        <dbReference type="ARBA" id="ARBA00022833"/>
    </source>
</evidence>
<proteinExistence type="predicted"/>
<keyword evidence="8" id="KW-1185">Reference proteome</keyword>